<evidence type="ECO:0000256" key="1">
    <source>
        <dbReference type="ARBA" id="ARBA00004123"/>
    </source>
</evidence>
<protein>
    <submittedName>
        <fullName evidence="12">Heteroous nuclear ribonucleoprotein M</fullName>
    </submittedName>
</protein>
<evidence type="ECO:0000256" key="2">
    <source>
        <dbReference type="ARBA" id="ARBA00022481"/>
    </source>
</evidence>
<keyword evidence="13" id="KW-1185">Reference proteome</keyword>
<keyword evidence="5" id="KW-0677">Repeat</keyword>
<dbReference type="FunFam" id="3.30.70.330:FF:000034">
    <property type="entry name" value="heterogeneous nuclear ribonucleoprotein M isoform X1"/>
    <property type="match status" value="1"/>
</dbReference>
<evidence type="ECO:0000313" key="12">
    <source>
        <dbReference type="Ensembl" id="ENSOKIP00005015031.1"/>
    </source>
</evidence>
<dbReference type="Pfam" id="PF11532">
    <property type="entry name" value="HnRNP_M_NLS"/>
    <property type="match status" value="1"/>
</dbReference>
<evidence type="ECO:0000256" key="10">
    <source>
        <dbReference type="SAM" id="MobiDB-lite"/>
    </source>
</evidence>
<dbReference type="InterPro" id="IPR050374">
    <property type="entry name" value="RRT5_SRSF_SR"/>
</dbReference>
<feature type="domain" description="RRM" evidence="11">
    <location>
        <begin position="123"/>
        <end position="200"/>
    </location>
</feature>
<dbReference type="Ensembl" id="ENSOKIT00005015985.1">
    <property type="protein sequence ID" value="ENSOKIP00005015031.1"/>
    <property type="gene ID" value="ENSOKIG00005006677.1"/>
</dbReference>
<evidence type="ECO:0000256" key="3">
    <source>
        <dbReference type="ARBA" id="ARBA00022499"/>
    </source>
</evidence>
<dbReference type="SUPFAM" id="SSF54928">
    <property type="entry name" value="RNA-binding domain, RBD"/>
    <property type="match status" value="2"/>
</dbReference>
<proteinExistence type="predicted"/>
<keyword evidence="8" id="KW-0539">Nucleus</keyword>
<dbReference type="PANTHER" id="PTHR23003:SF6">
    <property type="entry name" value="HETEROGENEOUS NUCLEAR RIBONUCLEOPROTEIN M"/>
    <property type="match status" value="1"/>
</dbReference>
<feature type="domain" description="RRM" evidence="11">
    <location>
        <begin position="504"/>
        <end position="580"/>
    </location>
</feature>
<accession>A0A8C7D291</accession>
<evidence type="ECO:0000259" key="11">
    <source>
        <dbReference type="PROSITE" id="PS50102"/>
    </source>
</evidence>
<evidence type="ECO:0000256" key="7">
    <source>
        <dbReference type="ARBA" id="ARBA00022884"/>
    </source>
</evidence>
<sequence>MAHGREMNGKAKHEPNTRKERPQKRGGGRFEPYGNPSKRYRVFVSNIPYDVKWQALKDLMKEKVGEVTYVEHLMDGEGKSRVSFRTEELMKKAVEKVNKHNLNGRPLKVKEIIHGLQAGKIGSTVFVANLDYKVGWKKLKEVFGMAGVVVRTDILEDKDGNSRGMGTVTFDMPIEAVQAVSMFNGQLLFNRVMHVKLDEKSLPKGDFAPQERPPALPRGLSGIGQGLGPGGQPIDATALNRGGGGMGNMGPGGMDGMGFGGGMDRMGGMDNFGGGMNNMERFGPSGMGRMNEMDRGIGGAFDRECGRNEMGMSRNNFGESFDRGMGSSLGMDRMSSGMDRLGGGMDRLGGMERMDRVSDLDRLGGSGFDRMGSGLDRLGPSMDRLGSGLDRMSSSMDRLGPAGFDCLGPSSLDRMSAGLDYTSPMGMADRMNTGMERMGTNFDRMGSAGMDRFPTTGLDRMGSTMDHMGAASVGGQYDRPAEMERGGFGGNGFGGPGANARKGCQIFVRNLPYDFTWKVLKDTFNTCGIVQYADIKTENGKSKGCGVVRFDNPETAERACHTMNGYRLNGREIDVRIDRNA</sequence>
<dbReference type="InterPro" id="IPR024666">
    <property type="entry name" value="HnRNP_M_PY-NLS"/>
</dbReference>
<evidence type="ECO:0000256" key="9">
    <source>
        <dbReference type="PROSITE-ProRule" id="PRU00176"/>
    </source>
</evidence>
<dbReference type="PANTHER" id="PTHR23003">
    <property type="entry name" value="RNA RECOGNITION MOTIF RRM DOMAIN CONTAINING PROTEIN"/>
    <property type="match status" value="1"/>
</dbReference>
<keyword evidence="6" id="KW-0832">Ubl conjugation</keyword>
<reference evidence="12" key="2">
    <citation type="submission" date="2025-09" db="UniProtKB">
        <authorList>
            <consortium name="Ensembl"/>
        </authorList>
    </citation>
    <scope>IDENTIFICATION</scope>
</reference>
<evidence type="ECO:0000256" key="5">
    <source>
        <dbReference type="ARBA" id="ARBA00022737"/>
    </source>
</evidence>
<evidence type="ECO:0000313" key="13">
    <source>
        <dbReference type="Proteomes" id="UP000694557"/>
    </source>
</evidence>
<dbReference type="InterPro" id="IPR000504">
    <property type="entry name" value="RRM_dom"/>
</dbReference>
<dbReference type="GO" id="GO:0003729">
    <property type="term" value="F:mRNA binding"/>
    <property type="evidence" value="ECO:0007669"/>
    <property type="project" value="TreeGrafter"/>
</dbReference>
<name>A0A8C7D291_ONCKI</name>
<organism evidence="12 13">
    <name type="scientific">Oncorhynchus kisutch</name>
    <name type="common">Coho salmon</name>
    <name type="synonym">Salmo kisutch</name>
    <dbReference type="NCBI Taxonomy" id="8019"/>
    <lineage>
        <taxon>Eukaryota</taxon>
        <taxon>Metazoa</taxon>
        <taxon>Chordata</taxon>
        <taxon>Craniata</taxon>
        <taxon>Vertebrata</taxon>
        <taxon>Euteleostomi</taxon>
        <taxon>Actinopterygii</taxon>
        <taxon>Neopterygii</taxon>
        <taxon>Teleostei</taxon>
        <taxon>Protacanthopterygii</taxon>
        <taxon>Salmoniformes</taxon>
        <taxon>Salmonidae</taxon>
        <taxon>Salmoninae</taxon>
        <taxon>Oncorhynchus</taxon>
    </lineage>
</organism>
<dbReference type="InterPro" id="IPR012677">
    <property type="entry name" value="Nucleotide-bd_a/b_plait_sf"/>
</dbReference>
<reference evidence="12" key="1">
    <citation type="submission" date="2025-08" db="UniProtKB">
        <authorList>
            <consortium name="Ensembl"/>
        </authorList>
    </citation>
    <scope>IDENTIFICATION</scope>
</reference>
<keyword evidence="3" id="KW-1017">Isopeptide bond</keyword>
<keyword evidence="7 9" id="KW-0694">RNA-binding</keyword>
<dbReference type="Proteomes" id="UP000694557">
    <property type="component" value="Unassembled WGS sequence"/>
</dbReference>
<evidence type="ECO:0000256" key="4">
    <source>
        <dbReference type="ARBA" id="ARBA00022553"/>
    </source>
</evidence>
<dbReference type="GO" id="GO:0005634">
    <property type="term" value="C:nucleus"/>
    <property type="evidence" value="ECO:0007669"/>
    <property type="project" value="UniProtKB-SubCell"/>
</dbReference>
<evidence type="ECO:0000256" key="6">
    <source>
        <dbReference type="ARBA" id="ARBA00022843"/>
    </source>
</evidence>
<gene>
    <name evidence="12" type="primary">HNRNPM</name>
</gene>
<keyword evidence="4" id="KW-0597">Phosphoprotein</keyword>
<dbReference type="Gene3D" id="3.30.70.330">
    <property type="match status" value="3"/>
</dbReference>
<dbReference type="CDD" id="cd12659">
    <property type="entry name" value="RRM2_hnRNPM"/>
    <property type="match status" value="1"/>
</dbReference>
<feature type="region of interest" description="Disordered" evidence="10">
    <location>
        <begin position="1"/>
        <end position="34"/>
    </location>
</feature>
<feature type="compositionally biased region" description="Basic and acidic residues" evidence="10">
    <location>
        <begin position="1"/>
        <end position="20"/>
    </location>
</feature>
<dbReference type="SMART" id="SM00360">
    <property type="entry name" value="RRM"/>
    <property type="match status" value="3"/>
</dbReference>
<dbReference type="PROSITE" id="PS50102">
    <property type="entry name" value="RRM"/>
    <property type="match status" value="3"/>
</dbReference>
<dbReference type="GeneTree" id="ENSGT00940000154595"/>
<keyword evidence="2" id="KW-0488">Methylation</keyword>
<dbReference type="GO" id="GO:0005737">
    <property type="term" value="C:cytoplasm"/>
    <property type="evidence" value="ECO:0007669"/>
    <property type="project" value="TreeGrafter"/>
</dbReference>
<dbReference type="AlphaFoldDB" id="A0A8C7D291"/>
<dbReference type="FunFam" id="3.30.70.330:FF:000033">
    <property type="entry name" value="heterogeneous nuclear ribonucleoprotein M isoform X1"/>
    <property type="match status" value="1"/>
</dbReference>
<comment type="subcellular location">
    <subcellularLocation>
        <location evidence="1">Nucleus</location>
    </subcellularLocation>
</comment>
<evidence type="ECO:0000256" key="8">
    <source>
        <dbReference type="ARBA" id="ARBA00023242"/>
    </source>
</evidence>
<dbReference type="Pfam" id="PF00076">
    <property type="entry name" value="RRM_1"/>
    <property type="match status" value="3"/>
</dbReference>
<feature type="domain" description="RRM" evidence="11">
    <location>
        <begin position="40"/>
        <end position="110"/>
    </location>
</feature>
<dbReference type="InterPro" id="IPR035979">
    <property type="entry name" value="RBD_domain_sf"/>
</dbReference>